<comment type="similarity">
    <text evidence="9">Belongs to the GSP H family.</text>
</comment>
<feature type="domain" description="General secretion pathway GspH" evidence="11">
    <location>
        <begin position="45"/>
        <end position="161"/>
    </location>
</feature>
<evidence type="ECO:0000259" key="11">
    <source>
        <dbReference type="Pfam" id="PF12019"/>
    </source>
</evidence>
<keyword evidence="3" id="KW-1003">Cell membrane</keyword>
<evidence type="ECO:0000256" key="4">
    <source>
        <dbReference type="ARBA" id="ARBA00022481"/>
    </source>
</evidence>
<evidence type="ECO:0000256" key="8">
    <source>
        <dbReference type="ARBA" id="ARBA00023136"/>
    </source>
</evidence>
<keyword evidence="5" id="KW-0997">Cell inner membrane</keyword>
<dbReference type="STRING" id="44575.SAMN05216419_102211"/>
<dbReference type="Proteomes" id="UP000185062">
    <property type="component" value="Unassembled WGS sequence"/>
</dbReference>
<dbReference type="NCBIfam" id="TIGR02532">
    <property type="entry name" value="IV_pilin_GFxxxE"/>
    <property type="match status" value="1"/>
</dbReference>
<protein>
    <recommendedName>
        <fullName evidence="2">Type II secretion system protein H</fullName>
    </recommendedName>
    <alternativeName>
        <fullName evidence="10">General secretion pathway protein H</fullName>
    </alternativeName>
</protein>
<keyword evidence="4" id="KW-0488">Methylation</keyword>
<keyword evidence="6" id="KW-0812">Transmembrane</keyword>
<proteinExistence type="inferred from homology"/>
<evidence type="ECO:0000313" key="13">
    <source>
        <dbReference type="Proteomes" id="UP000185062"/>
    </source>
</evidence>
<sequence>MRRVANQGFTMVELMVALSVAGILLTVALPSYQVFVQDTRLLTQSNHFTSAVMLTKGEAVKRGRSATICPSTDGVACTGGTNWSNGWIVFADEDGDGVVDTGEEVIQVGAPLTGDNQLISGVRTRVTFAASGFSLGFNDTFSLCDSRGATYSKVLIINNQGRLRAETGTGVCS</sequence>
<dbReference type="GO" id="GO:0005886">
    <property type="term" value="C:plasma membrane"/>
    <property type="evidence" value="ECO:0007669"/>
    <property type="project" value="UniProtKB-SubCell"/>
</dbReference>
<dbReference type="InterPro" id="IPR012902">
    <property type="entry name" value="N_methyl_site"/>
</dbReference>
<dbReference type="Gene3D" id="3.55.40.10">
    <property type="entry name" value="minor pseudopilin epsh domain"/>
    <property type="match status" value="1"/>
</dbReference>
<dbReference type="Pfam" id="PF12019">
    <property type="entry name" value="GspH"/>
    <property type="match status" value="1"/>
</dbReference>
<dbReference type="Pfam" id="PF07963">
    <property type="entry name" value="N_methyl"/>
    <property type="match status" value="1"/>
</dbReference>
<dbReference type="SUPFAM" id="SSF54523">
    <property type="entry name" value="Pili subunits"/>
    <property type="match status" value="1"/>
</dbReference>
<evidence type="ECO:0000313" key="12">
    <source>
        <dbReference type="EMBL" id="SIN95504.1"/>
    </source>
</evidence>
<dbReference type="AlphaFoldDB" id="A0A1N6FJT5"/>
<accession>A0A1N6FJT5</accession>
<keyword evidence="13" id="KW-1185">Reference proteome</keyword>
<dbReference type="GO" id="GO:0015628">
    <property type="term" value="P:protein secretion by the type II secretion system"/>
    <property type="evidence" value="ECO:0007669"/>
    <property type="project" value="InterPro"/>
</dbReference>
<evidence type="ECO:0000256" key="3">
    <source>
        <dbReference type="ARBA" id="ARBA00022475"/>
    </source>
</evidence>
<dbReference type="InterPro" id="IPR022346">
    <property type="entry name" value="T2SS_GspH"/>
</dbReference>
<evidence type="ECO:0000256" key="7">
    <source>
        <dbReference type="ARBA" id="ARBA00022989"/>
    </source>
</evidence>
<evidence type="ECO:0000256" key="1">
    <source>
        <dbReference type="ARBA" id="ARBA00004377"/>
    </source>
</evidence>
<dbReference type="eggNOG" id="COG4970">
    <property type="taxonomic scope" value="Bacteria"/>
</dbReference>
<dbReference type="InterPro" id="IPR045584">
    <property type="entry name" value="Pilin-like"/>
</dbReference>
<dbReference type="RefSeq" id="WP_028461722.1">
    <property type="nucleotide sequence ID" value="NZ_FSRO01000001.1"/>
</dbReference>
<comment type="subcellular location">
    <subcellularLocation>
        <location evidence="1">Cell inner membrane</location>
        <topology evidence="1">Single-pass membrane protein</topology>
    </subcellularLocation>
</comment>
<evidence type="ECO:0000256" key="10">
    <source>
        <dbReference type="ARBA" id="ARBA00030775"/>
    </source>
</evidence>
<evidence type="ECO:0000256" key="5">
    <source>
        <dbReference type="ARBA" id="ARBA00022519"/>
    </source>
</evidence>
<dbReference type="GO" id="GO:0015627">
    <property type="term" value="C:type II protein secretion system complex"/>
    <property type="evidence" value="ECO:0007669"/>
    <property type="project" value="InterPro"/>
</dbReference>
<keyword evidence="7" id="KW-1133">Transmembrane helix</keyword>
<organism evidence="12 13">
    <name type="scientific">Nitrosomonas cryotolerans ATCC 49181</name>
    <dbReference type="NCBI Taxonomy" id="1131553"/>
    <lineage>
        <taxon>Bacteria</taxon>
        <taxon>Pseudomonadati</taxon>
        <taxon>Pseudomonadota</taxon>
        <taxon>Betaproteobacteria</taxon>
        <taxon>Nitrosomonadales</taxon>
        <taxon>Nitrosomonadaceae</taxon>
        <taxon>Nitrosomonas</taxon>
    </lineage>
</organism>
<evidence type="ECO:0000256" key="9">
    <source>
        <dbReference type="ARBA" id="ARBA00025772"/>
    </source>
</evidence>
<evidence type="ECO:0000256" key="2">
    <source>
        <dbReference type="ARBA" id="ARBA00021549"/>
    </source>
</evidence>
<keyword evidence="8" id="KW-0472">Membrane</keyword>
<reference evidence="12 13" key="1">
    <citation type="submission" date="2016-12" db="EMBL/GenBank/DDBJ databases">
        <authorList>
            <person name="Song W.-J."/>
            <person name="Kurnit D.M."/>
        </authorList>
    </citation>
    <scope>NUCLEOTIDE SEQUENCE [LARGE SCALE GENOMIC DNA]</scope>
    <source>
        <strain evidence="12 13">ATCC 49181</strain>
    </source>
</reference>
<name>A0A1N6FJT5_9PROT</name>
<dbReference type="EMBL" id="FSRO01000001">
    <property type="protein sequence ID" value="SIN95504.1"/>
    <property type="molecule type" value="Genomic_DNA"/>
</dbReference>
<evidence type="ECO:0000256" key="6">
    <source>
        <dbReference type="ARBA" id="ARBA00022692"/>
    </source>
</evidence>
<gene>
    <name evidence="12" type="ORF">SAMN02743940_0280</name>
</gene>